<keyword evidence="4" id="KW-1185">Reference proteome</keyword>
<dbReference type="PANTHER" id="PTHR14918">
    <property type="entry name" value="KICSTOR COMPLEX PROTEIN SZT2"/>
    <property type="match status" value="1"/>
</dbReference>
<dbReference type="EMBL" id="ABJB010425498">
    <property type="status" value="NOT_ANNOTATED_CDS"/>
    <property type="molecule type" value="Genomic_DNA"/>
</dbReference>
<dbReference type="PaxDb" id="6945-B7Q7E7"/>
<evidence type="ECO:0000313" key="4">
    <source>
        <dbReference type="Proteomes" id="UP000001555"/>
    </source>
</evidence>
<dbReference type="VEuPathDB" id="VectorBase:ISCP_036459"/>
<proteinExistence type="predicted"/>
<dbReference type="EMBL" id="ABJB011090690">
    <property type="status" value="NOT_ANNOTATED_CDS"/>
    <property type="molecule type" value="Genomic_DNA"/>
</dbReference>
<dbReference type="VEuPathDB" id="VectorBase:ISCI021221"/>
<dbReference type="AlphaFoldDB" id="B7Q7E7"/>
<dbReference type="InParanoid" id="B7Q7E7"/>
<dbReference type="STRING" id="6945.B7Q7E7"/>
<name>B7Q7E7_IXOSC</name>
<protein>
    <submittedName>
        <fullName evidence="2 3">Uncharacterized protein</fullName>
    </submittedName>
</protein>
<dbReference type="EMBL" id="ABJB011009049">
    <property type="status" value="NOT_ANNOTATED_CDS"/>
    <property type="molecule type" value="Genomic_DNA"/>
</dbReference>
<dbReference type="OrthoDB" id="6514502at2759"/>
<feature type="region of interest" description="Disordered" evidence="1">
    <location>
        <begin position="110"/>
        <end position="133"/>
    </location>
</feature>
<dbReference type="EMBL" id="ABJB010948896">
    <property type="status" value="NOT_ANNOTATED_CDS"/>
    <property type="molecule type" value="Genomic_DNA"/>
</dbReference>
<evidence type="ECO:0000313" key="2">
    <source>
        <dbReference type="EMBL" id="EEC14767.1"/>
    </source>
</evidence>
<dbReference type="EMBL" id="DS874548">
    <property type="protein sequence ID" value="EEC14767.1"/>
    <property type="molecule type" value="Genomic_DNA"/>
</dbReference>
<dbReference type="Proteomes" id="UP000001555">
    <property type="component" value="Unassembled WGS sequence"/>
</dbReference>
<dbReference type="EnsemblMetazoa" id="ISCW021221-RA">
    <property type="protein sequence ID" value="ISCW021221-PA"/>
    <property type="gene ID" value="ISCW021221"/>
</dbReference>
<dbReference type="VEuPathDB" id="VectorBase:ISCP_011748"/>
<dbReference type="EMBL" id="ABJB010216865">
    <property type="status" value="NOT_ANNOTATED_CDS"/>
    <property type="molecule type" value="Genomic_DNA"/>
</dbReference>
<dbReference type="PANTHER" id="PTHR14918:SF3">
    <property type="entry name" value="KICSTOR COMPLEX PROTEIN SZT2"/>
    <property type="match status" value="1"/>
</dbReference>
<feature type="compositionally biased region" description="Polar residues" evidence="1">
    <location>
        <begin position="110"/>
        <end position="119"/>
    </location>
</feature>
<dbReference type="EMBL" id="ABJB010829913">
    <property type="status" value="NOT_ANNOTATED_CDS"/>
    <property type="molecule type" value="Genomic_DNA"/>
</dbReference>
<dbReference type="EMBL" id="ABJB010685622">
    <property type="status" value="NOT_ANNOTATED_CDS"/>
    <property type="molecule type" value="Genomic_DNA"/>
</dbReference>
<sequence length="307" mass="34371">MKWMLRDEMASAALGSFPLTAAALHMVSEHVQMTARARSTTRLHAATGAPGCQVRKVPLQFVFGPEQSFGKFLQLPDPGLPETAEPFRDRTDSLASSLGPAGFRNTAQVLESTRSTPNALSEPEAGGQVSNTEDGFAIKEELVSVMQNKLDDAVLEVLTTTLGRNRSCNLTLDDVQFIQKPQREPTLQLYCTVQAQLLPYLQAMMEYLRQDLHNFLYTPKYTDPKPENHFKQPNSSGRYDPVQCRQALNRLATLLRDRSSFVLAEGHAYITFLYGGALLFWSFQEESINGRLELATDVEPQYKFFAE</sequence>
<dbReference type="GO" id="GO:0005777">
    <property type="term" value="C:peroxisome"/>
    <property type="evidence" value="ECO:0007669"/>
    <property type="project" value="InterPro"/>
</dbReference>
<dbReference type="VEuPathDB" id="VectorBase:ISCW021221"/>
<evidence type="ECO:0000256" key="1">
    <source>
        <dbReference type="SAM" id="MobiDB-lite"/>
    </source>
</evidence>
<accession>B7Q7E7</accession>
<dbReference type="HOGENOM" id="CLU_906993_0_0_1"/>
<dbReference type="EMBL" id="ABJB010533310">
    <property type="status" value="NOT_ANNOTATED_CDS"/>
    <property type="molecule type" value="Genomic_DNA"/>
</dbReference>
<reference evidence="2 4" key="1">
    <citation type="submission" date="2008-03" db="EMBL/GenBank/DDBJ databases">
        <title>Annotation of Ixodes scapularis.</title>
        <authorList>
            <consortium name="Ixodes scapularis Genome Project Consortium"/>
            <person name="Caler E."/>
            <person name="Hannick L.I."/>
            <person name="Bidwell S."/>
            <person name="Joardar V."/>
            <person name="Thiagarajan M."/>
            <person name="Amedeo P."/>
            <person name="Galinsky K.J."/>
            <person name="Schobel S."/>
            <person name="Inman J."/>
            <person name="Hostetler J."/>
            <person name="Miller J."/>
            <person name="Hammond M."/>
            <person name="Megy K."/>
            <person name="Lawson D."/>
            <person name="Kodira C."/>
            <person name="Sutton G."/>
            <person name="Meyer J."/>
            <person name="Hill C.A."/>
            <person name="Birren B."/>
            <person name="Nene V."/>
            <person name="Collins F."/>
            <person name="Alarcon-Chaidez F."/>
            <person name="Wikel S."/>
            <person name="Strausberg R."/>
        </authorList>
    </citation>
    <scope>NUCLEOTIDE SEQUENCE [LARGE SCALE GENOMIC DNA]</scope>
    <source>
        <strain evidence="4">Wikel</strain>
        <strain evidence="2">Wikel colony</strain>
    </source>
</reference>
<gene>
    <name evidence="2" type="ORF">IscW_ISCW021221</name>
</gene>
<reference evidence="3" key="2">
    <citation type="submission" date="2020-05" db="UniProtKB">
        <authorList>
            <consortium name="EnsemblMetazoa"/>
        </authorList>
    </citation>
    <scope>IDENTIFICATION</scope>
    <source>
        <strain evidence="3">wikel</strain>
    </source>
</reference>
<dbReference type="EMBL" id="ABJB010693252">
    <property type="status" value="NOT_ANNOTATED_CDS"/>
    <property type="molecule type" value="Genomic_DNA"/>
</dbReference>
<organism>
    <name type="scientific">Ixodes scapularis</name>
    <name type="common">Black-legged tick</name>
    <name type="synonym">Deer tick</name>
    <dbReference type="NCBI Taxonomy" id="6945"/>
    <lineage>
        <taxon>Eukaryota</taxon>
        <taxon>Metazoa</taxon>
        <taxon>Ecdysozoa</taxon>
        <taxon>Arthropoda</taxon>
        <taxon>Chelicerata</taxon>
        <taxon>Arachnida</taxon>
        <taxon>Acari</taxon>
        <taxon>Parasitiformes</taxon>
        <taxon>Ixodida</taxon>
        <taxon>Ixodoidea</taxon>
        <taxon>Ixodidae</taxon>
        <taxon>Ixodinae</taxon>
        <taxon>Ixodes</taxon>
    </lineage>
</organism>
<evidence type="ECO:0000313" key="3">
    <source>
        <dbReference type="EnsemblMetazoa" id="ISCW021221-PA"/>
    </source>
</evidence>
<dbReference type="InterPro" id="IPR033228">
    <property type="entry name" value="SZT2"/>
</dbReference>